<name>A0A1W6LH08_9BURK</name>
<organism evidence="2 3">
    <name type="scientific">Piscinibacter gummiphilus</name>
    <dbReference type="NCBI Taxonomy" id="946333"/>
    <lineage>
        <taxon>Bacteria</taxon>
        <taxon>Pseudomonadati</taxon>
        <taxon>Pseudomonadota</taxon>
        <taxon>Betaproteobacteria</taxon>
        <taxon>Burkholderiales</taxon>
        <taxon>Sphaerotilaceae</taxon>
        <taxon>Piscinibacter</taxon>
    </lineage>
</organism>
<dbReference type="AlphaFoldDB" id="A0A1W6LH08"/>
<dbReference type="SUPFAM" id="SSF53850">
    <property type="entry name" value="Periplasmic binding protein-like II"/>
    <property type="match status" value="1"/>
</dbReference>
<gene>
    <name evidence="2" type="ORF">A4W93_28730</name>
</gene>
<dbReference type="OrthoDB" id="9150466at2"/>
<dbReference type="InterPro" id="IPR052738">
    <property type="entry name" value="ABC-Tungstate_binding"/>
</dbReference>
<feature type="domain" description="PBP" evidence="1">
    <location>
        <begin position="38"/>
        <end position="221"/>
    </location>
</feature>
<evidence type="ECO:0000313" key="3">
    <source>
        <dbReference type="Proteomes" id="UP000193427"/>
    </source>
</evidence>
<evidence type="ECO:0000313" key="2">
    <source>
        <dbReference type="EMBL" id="ARN23561.1"/>
    </source>
</evidence>
<dbReference type="PANTHER" id="PTHR37945">
    <property type="entry name" value="EXTRACELLULAR TUNGSTATE BINDING PROTEIN"/>
    <property type="match status" value="1"/>
</dbReference>
<keyword evidence="3" id="KW-1185">Reference proteome</keyword>
<dbReference type="Gene3D" id="3.40.190.10">
    <property type="entry name" value="Periplasmic binding protein-like II"/>
    <property type="match status" value="2"/>
</dbReference>
<accession>A0A1W6LH08</accession>
<sequence length="264" mass="27467">MNRRPLLISLLATALPAVAAQKKSLADPLLLGVEQSLVDAGLAQAFQKAFGRDTGVAVKLVPGTSASVLSALEQGDVDSSMTNAPEIENRLEKQGLAHDRHVIAGGDFVLVGPVEGKGKKATDPAGLLGERDIGAALAKLAEAKAPFIAPLPGSSANLGELVLWRAAKVAPGNPWYLKAPAGTDPLALAISTGAYTVVDRGQWLRRGGKPLAIIVEGDPRMATQVVVMRSFRVNHPAAKLFGQWVSGANGRRVAGSARGWKGVK</sequence>
<dbReference type="EMBL" id="CP015118">
    <property type="protein sequence ID" value="ARN23561.1"/>
    <property type="molecule type" value="Genomic_DNA"/>
</dbReference>
<dbReference type="Proteomes" id="UP000193427">
    <property type="component" value="Chromosome"/>
</dbReference>
<reference evidence="2 3" key="1">
    <citation type="submission" date="2016-04" db="EMBL/GenBank/DDBJ databases">
        <title>Complete genome sequence of natural rubber-degrading, novel Gram-negative bacterium, Rhizobacter gummiphilus strain NS21.</title>
        <authorList>
            <person name="Tabata M."/>
            <person name="Kasai D."/>
            <person name="Fukuda M."/>
        </authorList>
    </citation>
    <scope>NUCLEOTIDE SEQUENCE [LARGE SCALE GENOMIC DNA]</scope>
    <source>
        <strain evidence="2 3">NS21</strain>
    </source>
</reference>
<dbReference type="STRING" id="946333.A4W93_28730"/>
<dbReference type="KEGG" id="rgu:A4W93_28730"/>
<dbReference type="InterPro" id="IPR024370">
    <property type="entry name" value="PBP_domain"/>
</dbReference>
<proteinExistence type="predicted"/>
<protein>
    <recommendedName>
        <fullName evidence="1">PBP domain-containing protein</fullName>
    </recommendedName>
</protein>
<dbReference type="PANTHER" id="PTHR37945:SF1">
    <property type="entry name" value="EXTRACELLULAR TUNGSTATE BINDING PROTEIN"/>
    <property type="match status" value="1"/>
</dbReference>
<dbReference type="RefSeq" id="WP_085753888.1">
    <property type="nucleotide sequence ID" value="NZ_BSPR01000017.1"/>
</dbReference>
<dbReference type="Pfam" id="PF12849">
    <property type="entry name" value="PBP_like_2"/>
    <property type="match status" value="1"/>
</dbReference>
<evidence type="ECO:0000259" key="1">
    <source>
        <dbReference type="Pfam" id="PF12849"/>
    </source>
</evidence>